<evidence type="ECO:0000313" key="3">
    <source>
        <dbReference type="Proteomes" id="UP001221142"/>
    </source>
</evidence>
<organism evidence="2 3">
    <name type="scientific">Roridomyces roridus</name>
    <dbReference type="NCBI Taxonomy" id="1738132"/>
    <lineage>
        <taxon>Eukaryota</taxon>
        <taxon>Fungi</taxon>
        <taxon>Dikarya</taxon>
        <taxon>Basidiomycota</taxon>
        <taxon>Agaricomycotina</taxon>
        <taxon>Agaricomycetes</taxon>
        <taxon>Agaricomycetidae</taxon>
        <taxon>Agaricales</taxon>
        <taxon>Marasmiineae</taxon>
        <taxon>Mycenaceae</taxon>
        <taxon>Roridomyces</taxon>
    </lineage>
</organism>
<dbReference type="AlphaFoldDB" id="A0AAD7CIE8"/>
<accession>A0AAD7CIE8</accession>
<evidence type="ECO:0000313" key="2">
    <source>
        <dbReference type="EMBL" id="KAJ7649940.1"/>
    </source>
</evidence>
<protein>
    <recommendedName>
        <fullName evidence="4">F-box domain-containing protein</fullName>
    </recommendedName>
</protein>
<keyword evidence="1" id="KW-0175">Coiled coil</keyword>
<feature type="coiled-coil region" evidence="1">
    <location>
        <begin position="3"/>
        <end position="37"/>
    </location>
</feature>
<dbReference type="SUPFAM" id="SSF52047">
    <property type="entry name" value="RNI-like"/>
    <property type="match status" value="1"/>
</dbReference>
<reference evidence="2" key="1">
    <citation type="submission" date="2023-03" db="EMBL/GenBank/DDBJ databases">
        <title>Massive genome expansion in bonnet fungi (Mycena s.s.) driven by repeated elements and novel gene families across ecological guilds.</title>
        <authorList>
            <consortium name="Lawrence Berkeley National Laboratory"/>
            <person name="Harder C.B."/>
            <person name="Miyauchi S."/>
            <person name="Viragh M."/>
            <person name="Kuo A."/>
            <person name="Thoen E."/>
            <person name="Andreopoulos B."/>
            <person name="Lu D."/>
            <person name="Skrede I."/>
            <person name="Drula E."/>
            <person name="Henrissat B."/>
            <person name="Morin E."/>
            <person name="Kohler A."/>
            <person name="Barry K."/>
            <person name="LaButti K."/>
            <person name="Morin E."/>
            <person name="Salamov A."/>
            <person name="Lipzen A."/>
            <person name="Mereny Z."/>
            <person name="Hegedus B."/>
            <person name="Baldrian P."/>
            <person name="Stursova M."/>
            <person name="Weitz H."/>
            <person name="Taylor A."/>
            <person name="Grigoriev I.V."/>
            <person name="Nagy L.G."/>
            <person name="Martin F."/>
            <person name="Kauserud H."/>
        </authorList>
    </citation>
    <scope>NUCLEOTIDE SEQUENCE</scope>
    <source>
        <strain evidence="2">9284</strain>
    </source>
</reference>
<dbReference type="InterPro" id="IPR032675">
    <property type="entry name" value="LRR_dom_sf"/>
</dbReference>
<proteinExistence type="predicted"/>
<sequence length="384" mass="43139">MSAQAIEAQIDQISLEIERQKDMLRKLESRKSLLQRQLNAERDPIAHYPLEYARPQTHLGPLLLLNICNTWTNIALSTPALWASIGIGFPRAPGFEELLEMWLRRAGSRRLQISIKGACDSLVASSILQHSAQLQSLCISFDETNAEDDDDDGCYELLGGILPEMELPSLQELEIFGQIGMATNLLWPPVHRLLRLSPNLTELNIQNITFMMYMDEEEPETFVLPHLETLYVSTWALFDDSIISFLRQSSPPLLKLKLYGRSDVGNLYEVMSLIPTLTHFESVFLRSPFVAELFRYLSQNPHITPNLQTFQLEVAHNDSPTDILTLLAGLLAARRSSLKTVRLTTSGSIKTLPDDLAATLGQFLADGMDIHVGSARDELNILSQ</sequence>
<name>A0AAD7CIE8_9AGAR</name>
<comment type="caution">
    <text evidence="2">The sequence shown here is derived from an EMBL/GenBank/DDBJ whole genome shotgun (WGS) entry which is preliminary data.</text>
</comment>
<evidence type="ECO:0000256" key="1">
    <source>
        <dbReference type="SAM" id="Coils"/>
    </source>
</evidence>
<gene>
    <name evidence="2" type="ORF">FB45DRAFT_1075765</name>
</gene>
<dbReference type="EMBL" id="JARKIF010000001">
    <property type="protein sequence ID" value="KAJ7649940.1"/>
    <property type="molecule type" value="Genomic_DNA"/>
</dbReference>
<keyword evidence="3" id="KW-1185">Reference proteome</keyword>
<dbReference type="Proteomes" id="UP001221142">
    <property type="component" value="Unassembled WGS sequence"/>
</dbReference>
<dbReference type="Gene3D" id="3.80.10.10">
    <property type="entry name" value="Ribonuclease Inhibitor"/>
    <property type="match status" value="1"/>
</dbReference>
<evidence type="ECO:0008006" key="4">
    <source>
        <dbReference type="Google" id="ProtNLM"/>
    </source>
</evidence>